<feature type="compositionally biased region" description="Acidic residues" evidence="2">
    <location>
        <begin position="637"/>
        <end position="649"/>
    </location>
</feature>
<name>A0ABU3CSH4_9FLAO</name>
<feature type="region of interest" description="Disordered" evidence="2">
    <location>
        <begin position="870"/>
        <end position="902"/>
    </location>
</feature>
<feature type="transmembrane region" description="Helical" evidence="3">
    <location>
        <begin position="107"/>
        <end position="127"/>
    </location>
</feature>
<accession>A0ABU3CSH4</accession>
<feature type="coiled-coil region" evidence="1">
    <location>
        <begin position="456"/>
        <end position="486"/>
    </location>
</feature>
<keyword evidence="3" id="KW-0472">Membrane</keyword>
<evidence type="ECO:0000256" key="2">
    <source>
        <dbReference type="SAM" id="MobiDB-lite"/>
    </source>
</evidence>
<keyword evidence="5" id="KW-1185">Reference proteome</keyword>
<keyword evidence="3" id="KW-1133">Transmembrane helix</keyword>
<evidence type="ECO:0000313" key="5">
    <source>
        <dbReference type="Proteomes" id="UP001248819"/>
    </source>
</evidence>
<dbReference type="EMBL" id="JAVRHP010000012">
    <property type="protein sequence ID" value="MDT0649309.1"/>
    <property type="molecule type" value="Genomic_DNA"/>
</dbReference>
<feature type="transmembrane region" description="Helical" evidence="3">
    <location>
        <begin position="12"/>
        <end position="34"/>
    </location>
</feature>
<dbReference type="Proteomes" id="UP001248819">
    <property type="component" value="Unassembled WGS sequence"/>
</dbReference>
<gene>
    <name evidence="4" type="ORF">RM529_04095</name>
</gene>
<feature type="region of interest" description="Disordered" evidence="2">
    <location>
        <begin position="611"/>
        <end position="712"/>
    </location>
</feature>
<feature type="coiled-coil region" evidence="1">
    <location>
        <begin position="906"/>
        <end position="953"/>
    </location>
</feature>
<evidence type="ECO:0000256" key="1">
    <source>
        <dbReference type="SAM" id="Coils"/>
    </source>
</evidence>
<keyword evidence="3" id="KW-0812">Transmembrane</keyword>
<keyword evidence="1" id="KW-0175">Coiled coil</keyword>
<evidence type="ECO:0000256" key="3">
    <source>
        <dbReference type="SAM" id="Phobius"/>
    </source>
</evidence>
<feature type="compositionally biased region" description="Basic and acidic residues" evidence="2">
    <location>
        <begin position="870"/>
        <end position="899"/>
    </location>
</feature>
<proteinExistence type="predicted"/>
<protein>
    <submittedName>
        <fullName evidence="4">DUF4175 family protein</fullName>
    </submittedName>
</protein>
<feature type="region of interest" description="Disordered" evidence="2">
    <location>
        <begin position="975"/>
        <end position="997"/>
    </location>
</feature>
<sequence length="1037" mass="120999">WLNSFGRAILFWLFIAVEVLLLLKFIFIPLLRLLKLSEGLNKVEASRLIGRHFPEVNDKLLNILQLKENSSQSDLLLASIDQKAKDLQPVPFTSAVNYKSSLRYTKFAIFPVVIILALIFTGNSSFFSESYARVSNYNTAYEPPAPFLFHIQNENLKVEEDKDLRLLVETSGEVVPENVSIHFNDQTYFLKSEAPGVFEFTFKRLNENVNFHISSNDVRSHDYEVEVIEVPKLLNFDMAMDYPAYTGKQDGIISGTGNASIPEGTKISWKFNTRNTKQVNLEYADTLVNVSSSKSVFDYKQQVFSNFPYELSTSNEQINDYEKLQYKIEVIKDEYPEIEVEQKIDSLDNTTRYLRGRISDDYGLSKLEIVYYKEGKEEEAENWQISTSTENFDEFLLTFPGELRLESGNNYHYYFRVYDNDGVNGAKSTKSGVFSYRERSLEEIESEKLLNQGKSINNLSEGLDRMENSEKELKDISRLQKENENLDYNQRKKIEDFINRQKRQSKLMQNYSEKLKKSLEKTDDENDNFRQELERRADKNEERLQKNEELLKELEEIADKINREELGQKLEELSKQNQNQKRNLEQLLELTKQYYVEEKKQKLSRDLEKLAEEQESLAESEENSAEAQEEISKEFEEFREEMDQLENDNEALKSPNELGREEVDEESIQKEQREASEELRQGNKQKAKEKQKNAAKKMQQMSQKMQMQSVQQEGEQLDADIKTLRQILDNLVIFSFEQENLLNSFKEINQDNPVYASKLKKQSVLREHFEHVDDSLYALALRNPMINEEITSNLTDIEYDIEKALERLSDNQIPQGRASQQYVVTRSNDLAYLLSQILSGMQQMANPQMGKGKGGEEIQLMDIIKKQEQLSGKMKEGMKKGEQKGEQKGEGEKRNREGGEDMNGELFEIYKQQMQLRENLERLLEEDGANGSGEKLKKDMEELEDELLNKKFDPENLQKMLDLQHELMKFQDAKLEQGEDNIRTSESNKTEYDNAPKDQNLKAKEYFNSTEILNRQILPLRQIYKLKVKEYFDDGSD</sequence>
<feature type="compositionally biased region" description="Acidic residues" evidence="2">
    <location>
        <begin position="613"/>
        <end position="629"/>
    </location>
</feature>
<comment type="caution">
    <text evidence="4">The sequence shown here is derived from an EMBL/GenBank/DDBJ whole genome shotgun (WGS) entry which is preliminary data.</text>
</comment>
<evidence type="ECO:0000313" key="4">
    <source>
        <dbReference type="EMBL" id="MDT0649309.1"/>
    </source>
</evidence>
<organism evidence="4 5">
    <name type="scientific">Autumnicola edwardsiae</name>
    <dbReference type="NCBI Taxonomy" id="3075594"/>
    <lineage>
        <taxon>Bacteria</taxon>
        <taxon>Pseudomonadati</taxon>
        <taxon>Bacteroidota</taxon>
        <taxon>Flavobacteriia</taxon>
        <taxon>Flavobacteriales</taxon>
        <taxon>Flavobacteriaceae</taxon>
        <taxon>Autumnicola</taxon>
    </lineage>
</organism>
<feature type="non-terminal residue" evidence="4">
    <location>
        <position position="1"/>
    </location>
</feature>
<feature type="compositionally biased region" description="Basic and acidic residues" evidence="2">
    <location>
        <begin position="667"/>
        <end position="692"/>
    </location>
</feature>
<dbReference type="RefSeq" id="WP_311483471.1">
    <property type="nucleotide sequence ID" value="NZ_JAVRHP010000012.1"/>
</dbReference>
<feature type="compositionally biased region" description="Low complexity" evidence="2">
    <location>
        <begin position="696"/>
        <end position="712"/>
    </location>
</feature>
<reference evidence="4 5" key="1">
    <citation type="submission" date="2023-09" db="EMBL/GenBank/DDBJ databases">
        <authorList>
            <person name="Rey-Velasco X."/>
        </authorList>
    </citation>
    <scope>NUCLEOTIDE SEQUENCE [LARGE SCALE GENOMIC DNA]</scope>
    <source>
        <strain evidence="4 5">F297</strain>
    </source>
</reference>